<name>A0ABD3H867_9MARC</name>
<feature type="compositionally biased region" description="Basic and acidic residues" evidence="1">
    <location>
        <begin position="195"/>
        <end position="204"/>
    </location>
</feature>
<evidence type="ECO:0000256" key="1">
    <source>
        <dbReference type="SAM" id="MobiDB-lite"/>
    </source>
</evidence>
<sequence length="228" mass="25552">MEFGQQLVNFMLALKDMKDARVLLECSAYEGERTKREMELSYPCWQLVYAFAKDGDKPTNIKMKALCWEFVGMEAFNDQALVHPPSKRAGFCSRLLANFLTKGNTVLDFFSGGVFAREALLMARDVIYFADSEPKAEFVSKFSNELVRYSERVKKWFSRYKAAKKPASTSQPASSSQPVSTSQATLTSQPSSSGHHAEQSKDDQLADVEDPSSPFVLDDLLATDALER</sequence>
<proteinExistence type="predicted"/>
<dbReference type="InterPro" id="IPR029063">
    <property type="entry name" value="SAM-dependent_MTases_sf"/>
</dbReference>
<feature type="compositionally biased region" description="Low complexity" evidence="1">
    <location>
        <begin position="167"/>
        <end position="185"/>
    </location>
</feature>
<reference evidence="2 3" key="1">
    <citation type="submission" date="2024-09" db="EMBL/GenBank/DDBJ databases">
        <title>Chromosome-scale assembly of Riccia sorocarpa.</title>
        <authorList>
            <person name="Paukszto L."/>
        </authorList>
    </citation>
    <scope>NUCLEOTIDE SEQUENCE [LARGE SCALE GENOMIC DNA]</scope>
    <source>
        <strain evidence="2">LP-2024</strain>
        <tissue evidence="2">Aerial parts of the thallus</tissue>
    </source>
</reference>
<evidence type="ECO:0000313" key="3">
    <source>
        <dbReference type="Proteomes" id="UP001633002"/>
    </source>
</evidence>
<dbReference type="AlphaFoldDB" id="A0ABD3H867"/>
<dbReference type="SUPFAM" id="SSF53335">
    <property type="entry name" value="S-adenosyl-L-methionine-dependent methyltransferases"/>
    <property type="match status" value="1"/>
</dbReference>
<comment type="caution">
    <text evidence="2">The sequence shown here is derived from an EMBL/GenBank/DDBJ whole genome shotgun (WGS) entry which is preliminary data.</text>
</comment>
<accession>A0ABD3H867</accession>
<gene>
    <name evidence="2" type="ORF">R1sor_008880</name>
</gene>
<keyword evidence="3" id="KW-1185">Reference proteome</keyword>
<evidence type="ECO:0000313" key="2">
    <source>
        <dbReference type="EMBL" id="KAL3686306.1"/>
    </source>
</evidence>
<organism evidence="2 3">
    <name type="scientific">Riccia sorocarpa</name>
    <dbReference type="NCBI Taxonomy" id="122646"/>
    <lineage>
        <taxon>Eukaryota</taxon>
        <taxon>Viridiplantae</taxon>
        <taxon>Streptophyta</taxon>
        <taxon>Embryophyta</taxon>
        <taxon>Marchantiophyta</taxon>
        <taxon>Marchantiopsida</taxon>
        <taxon>Marchantiidae</taxon>
        <taxon>Marchantiales</taxon>
        <taxon>Ricciaceae</taxon>
        <taxon>Riccia</taxon>
    </lineage>
</organism>
<dbReference type="EMBL" id="JBJQOH010000005">
    <property type="protein sequence ID" value="KAL3686306.1"/>
    <property type="molecule type" value="Genomic_DNA"/>
</dbReference>
<dbReference type="Proteomes" id="UP001633002">
    <property type="component" value="Unassembled WGS sequence"/>
</dbReference>
<protein>
    <submittedName>
        <fullName evidence="2">Uncharacterized protein</fullName>
    </submittedName>
</protein>
<feature type="region of interest" description="Disordered" evidence="1">
    <location>
        <begin position="167"/>
        <end position="228"/>
    </location>
</feature>